<dbReference type="AlphaFoldDB" id="A0AAN1MQ90"/>
<proteinExistence type="predicted"/>
<gene>
    <name evidence="1" type="ORF">C2L64_44960</name>
</gene>
<dbReference type="EMBL" id="CP026108">
    <property type="protein sequence ID" value="AUT75533.1"/>
    <property type="molecule type" value="Genomic_DNA"/>
</dbReference>
<evidence type="ECO:0000313" key="2">
    <source>
        <dbReference type="Proteomes" id="UP000236649"/>
    </source>
</evidence>
<reference evidence="1 2" key="1">
    <citation type="submission" date="2018-01" db="EMBL/GenBank/DDBJ databases">
        <title>Species boundaries and ecological features among Paraburkholderia terrae DSMZ17804T, P. hospita DSMZ17164T and P. caribensis DSMZ13236T.</title>
        <authorList>
            <person name="Pratama A.A."/>
        </authorList>
    </citation>
    <scope>NUCLEOTIDE SEQUENCE [LARGE SCALE GENOMIC DNA]</scope>
    <source>
        <strain evidence="1 2">DSM 17164</strain>
    </source>
</reference>
<evidence type="ECO:0000313" key="1">
    <source>
        <dbReference type="EMBL" id="AUT75533.1"/>
    </source>
</evidence>
<dbReference type="KEGG" id="phs:C2L64_44960"/>
<dbReference type="Proteomes" id="UP000236649">
    <property type="component" value="Chromosome 4"/>
</dbReference>
<accession>A0AAN1MQ90</accession>
<name>A0AAN1MQ90_9BURK</name>
<sequence>MNKSQERALMDAICSYMVGHEHAMDTLDGIAEWWLRSNGAPQRGWDDHKRSLKIALDRLVSDGFLEEVKSAGETLYRKKR</sequence>
<protein>
    <submittedName>
        <fullName evidence="1">Uncharacterized protein</fullName>
    </submittedName>
</protein>
<organism evidence="1 2">
    <name type="scientific">Paraburkholderia hospita</name>
    <dbReference type="NCBI Taxonomy" id="169430"/>
    <lineage>
        <taxon>Bacteria</taxon>
        <taxon>Pseudomonadati</taxon>
        <taxon>Pseudomonadota</taxon>
        <taxon>Betaproteobacteria</taxon>
        <taxon>Burkholderiales</taxon>
        <taxon>Burkholderiaceae</taxon>
        <taxon>Paraburkholderia</taxon>
    </lineage>
</organism>